<evidence type="ECO:0000313" key="5">
    <source>
        <dbReference type="Proteomes" id="UP000009170"/>
    </source>
</evidence>
<feature type="compositionally biased region" description="Low complexity" evidence="2">
    <location>
        <begin position="27"/>
        <end position="44"/>
    </location>
</feature>
<reference evidence="5" key="1">
    <citation type="journal article" date="2006" name="Proc. Natl. Acad. Sci. U.S.A.">
        <title>Genome analysis of the smallest free-living eukaryote Ostreococcus tauri unveils many unique features.</title>
        <authorList>
            <person name="Derelle E."/>
            <person name="Ferraz C."/>
            <person name="Rombauts S."/>
            <person name="Rouze P."/>
            <person name="Worden A.Z."/>
            <person name="Robbens S."/>
            <person name="Partensky F."/>
            <person name="Degroeve S."/>
            <person name="Echeynie S."/>
            <person name="Cooke R."/>
            <person name="Saeys Y."/>
            <person name="Wuyts J."/>
            <person name="Jabbari K."/>
            <person name="Bowler C."/>
            <person name="Panaud O."/>
            <person name="Piegu B."/>
            <person name="Ball S.G."/>
            <person name="Ral J.-P."/>
            <person name="Bouget F.-Y."/>
            <person name="Piganeau G."/>
            <person name="De Baets B."/>
            <person name="Picard A."/>
            <person name="Delseny M."/>
            <person name="Demaille J."/>
            <person name="Van de Peer Y."/>
            <person name="Moreau H."/>
        </authorList>
    </citation>
    <scope>NUCLEOTIDE SEQUENCE [LARGE SCALE GENOMIC DNA]</scope>
    <source>
        <strain evidence="5">OTTH 0595 / CCAP 157/2 / RCC745</strain>
    </source>
</reference>
<evidence type="ECO:0000313" key="4">
    <source>
        <dbReference type="EMBL" id="CEG01076.1"/>
    </source>
</evidence>
<dbReference type="InParanoid" id="A0A090MDR7"/>
<feature type="coiled-coil region" evidence="1">
    <location>
        <begin position="868"/>
        <end position="902"/>
    </location>
</feature>
<feature type="domain" description="Spc7 kinetochore protein" evidence="3">
    <location>
        <begin position="644"/>
        <end position="825"/>
    </location>
</feature>
<dbReference type="GeneID" id="9832565"/>
<dbReference type="AlphaFoldDB" id="A0A090MDR7"/>
<feature type="region of interest" description="Disordered" evidence="2">
    <location>
        <begin position="150"/>
        <end position="169"/>
    </location>
</feature>
<keyword evidence="5" id="KW-1185">Reference proteome</keyword>
<evidence type="ECO:0000256" key="2">
    <source>
        <dbReference type="SAM" id="MobiDB-lite"/>
    </source>
</evidence>
<feature type="compositionally biased region" description="Polar residues" evidence="2">
    <location>
        <begin position="227"/>
        <end position="238"/>
    </location>
</feature>
<gene>
    <name evidence="4" type="ORF">OT_ostta02g02980</name>
</gene>
<feature type="compositionally biased region" description="Polar residues" evidence="2">
    <location>
        <begin position="205"/>
        <end position="216"/>
    </location>
</feature>
<evidence type="ECO:0000256" key="1">
    <source>
        <dbReference type="SAM" id="Coils"/>
    </source>
</evidence>
<dbReference type="InterPro" id="IPR013253">
    <property type="entry name" value="Spc7_domain"/>
</dbReference>
<protein>
    <submittedName>
        <fullName evidence="4">Unnamed product</fullName>
    </submittedName>
</protein>
<proteinExistence type="predicted"/>
<dbReference type="KEGG" id="ota:OT_ostta02g02980"/>
<feature type="compositionally biased region" description="Polar residues" evidence="2">
    <location>
        <begin position="101"/>
        <end position="112"/>
    </location>
</feature>
<feature type="region of interest" description="Disordered" evidence="2">
    <location>
        <begin position="201"/>
        <end position="263"/>
    </location>
</feature>
<sequence>MRRDRVRGSACKTLRPHRDAAVGGTFARSQSASTTTMSSTPAGARARDGTMDEGTVKTPSSILKRRSRTTPSPAPMSENGARGARASRRLSARRESLASQEMGTQETENVAKQSEFEKRKKRRQSVGRRVSFADPATLESVREFIKEEEEREASAESYGVNESEHDGIPAGFGAVEEVSVEVVTTREERGDRTETFEFKPAEGTLTPNIAHASTPSPLDDPDAVDFSLSSPYSAQLNSEGKHTPGKRRSSIGRVGTPNSADRTGTFTFNASQNMDDVTAEVPTMGALLDAEVTENITGTVPSLANLLSAVESPLGYRPTPPPRVRPDFTEDITGGVPSLAALADEDEENAATASGRSVAHDGEMDMDTGNTTDGLPAFDPLDDATQRAVDQAHASALDLANTVMMDEATLVFSVGAPTPVAAPTPSLTFAFDDKKDTRASEGAPPASANTRPFNLTDSTNLDLEGQAKDGMGTDTFNYIYGGNSNATATGMLAAHQPTVDFPTAEVAGLNAQGSVDATPANVGGVVATPNTDGSIASSHDGFTPGDESLRMAELLRQKKHGDEALMSMRKVYQDRTTPMDRRYGAPPPMHAFTPSRTLTMGGTNFMNFAGTPGAAMHNPLFGTPGGHTGTMSGLPLIPDALMSSKPIDLETFFHACEVSFMEAKNMGRRSSIALGGLASAPPPETQPEALRLCCLTAPLIEALEGFHTELQERMEQLTSETDKLRTTVEATQPPLLRYASSDDPAHLNELRRAGKALKKECQLASKERFAQQKMETEQLVSESLNFHSEILVKSSQSIANSRAIAAEAISSANGHIIKLRAQRAASSRRADAAKSASATKEQVLEALAIKRAALAAARRALTASDERVEQMKGRKLVIKGERERLQEELEAMREAQDAAADTTVNIKSFGGVDVDDTPSRLRRASQVRLRSKAKHAEGASEELGVLSGLAPWRLEGVGGPAGAELTIRVGSLFQVTLDASTGAGRVTVIDGPEMTPKGGRQFAAALAGAPIAWGEDAVPAGGVAGVLQELAPKLARAERVLDETEGCRNEFPRLNRINCSATGVLELTFVDFVNERLFSVKLNMMGGAYPYGSLSPEVTVQLTGKKGVSELPSIDAIRRAVNAVPVGPRRLTNVCRILDSIVSTGKNALTSFATMPAPAPRRPSVAPSLLYAR</sequence>
<feature type="region of interest" description="Disordered" evidence="2">
    <location>
        <begin position="436"/>
        <end position="459"/>
    </location>
</feature>
<dbReference type="EMBL" id="CAID01000002">
    <property type="protein sequence ID" value="CEG01076.1"/>
    <property type="molecule type" value="Genomic_DNA"/>
</dbReference>
<dbReference type="RefSeq" id="XP_022840780.1">
    <property type="nucleotide sequence ID" value="XM_022985092.1"/>
</dbReference>
<feature type="region of interest" description="Disordered" evidence="2">
    <location>
        <begin position="1"/>
        <end position="128"/>
    </location>
</feature>
<organism evidence="4 5">
    <name type="scientific">Ostreococcus tauri</name>
    <name type="common">Marine green alga</name>
    <dbReference type="NCBI Taxonomy" id="70448"/>
    <lineage>
        <taxon>Eukaryota</taxon>
        <taxon>Viridiplantae</taxon>
        <taxon>Chlorophyta</taxon>
        <taxon>Mamiellophyceae</taxon>
        <taxon>Mamiellales</taxon>
        <taxon>Bathycoccaceae</taxon>
        <taxon>Ostreococcus</taxon>
    </lineage>
</organism>
<feature type="compositionally biased region" description="Polar residues" evidence="2">
    <location>
        <begin position="447"/>
        <end position="459"/>
    </location>
</feature>
<keyword evidence="1" id="KW-0175">Coiled coil</keyword>
<reference evidence="4 5" key="2">
    <citation type="journal article" date="2014" name="BMC Genomics">
        <title>An improved genome of the model marine alga Ostreococcus tauri unfolds by assessing Illumina de novo assemblies.</title>
        <authorList>
            <person name="Blanc-Mathieu R."/>
            <person name="Verhelst B."/>
            <person name="Derelle E."/>
            <person name="Rombauts S."/>
            <person name="Bouget F.Y."/>
            <person name="Carre I."/>
            <person name="Chateau A."/>
            <person name="Eyre-Walker A."/>
            <person name="Grimsley N."/>
            <person name="Moreau H."/>
            <person name="Piegu B."/>
            <person name="Rivals E."/>
            <person name="Schackwitz W."/>
            <person name="Van de Peer Y."/>
            <person name="Piganeau G."/>
        </authorList>
    </citation>
    <scope>NUCLEOTIDE SEQUENCE [LARGE SCALE GENOMIC DNA]</scope>
    <source>
        <strain evidence="5">OTTH 0595 / CCAP 157/2 / RCC745</strain>
    </source>
</reference>
<name>A0A090MDR7_OSTTA</name>
<feature type="coiled-coil region" evidence="1">
    <location>
        <begin position="700"/>
        <end position="767"/>
    </location>
</feature>
<dbReference type="STRING" id="70448.A0A090MDR7"/>
<accession>A0A090MDR7</accession>
<evidence type="ECO:0000259" key="3">
    <source>
        <dbReference type="Pfam" id="PF08317"/>
    </source>
</evidence>
<dbReference type="Proteomes" id="UP000009170">
    <property type="component" value="Unassembled WGS sequence"/>
</dbReference>
<dbReference type="Pfam" id="PF08317">
    <property type="entry name" value="Spc7"/>
    <property type="match status" value="1"/>
</dbReference>
<comment type="caution">
    <text evidence="4">The sequence shown here is derived from an EMBL/GenBank/DDBJ whole genome shotgun (WGS) entry which is preliminary data.</text>
</comment>
<dbReference type="OrthoDB" id="10379006at2759"/>